<evidence type="ECO:0000256" key="9">
    <source>
        <dbReference type="SAM" id="MobiDB-lite"/>
    </source>
</evidence>
<keyword evidence="2 7" id="KW-0963">Cytoplasm</keyword>
<reference evidence="12" key="1">
    <citation type="submission" date="2020-05" db="UniProtKB">
        <authorList>
            <consortium name="EnsemblMetazoa"/>
        </authorList>
    </citation>
    <scope>IDENTIFICATION</scope>
    <source>
        <strain evidence="12">Aabys</strain>
    </source>
</reference>
<feature type="region of interest" description="Disordered" evidence="9">
    <location>
        <begin position="663"/>
        <end position="718"/>
    </location>
</feature>
<keyword evidence="5" id="KW-0677">Repeat</keyword>
<proteinExistence type="inferred from homology"/>
<organism evidence="12">
    <name type="scientific">Musca domestica</name>
    <name type="common">House fly</name>
    <dbReference type="NCBI Taxonomy" id="7370"/>
    <lineage>
        <taxon>Eukaryota</taxon>
        <taxon>Metazoa</taxon>
        <taxon>Ecdysozoa</taxon>
        <taxon>Arthropoda</taxon>
        <taxon>Hexapoda</taxon>
        <taxon>Insecta</taxon>
        <taxon>Pterygota</taxon>
        <taxon>Neoptera</taxon>
        <taxon>Endopterygota</taxon>
        <taxon>Diptera</taxon>
        <taxon>Brachycera</taxon>
        <taxon>Muscomorpha</taxon>
        <taxon>Muscoidea</taxon>
        <taxon>Muscidae</taxon>
        <taxon>Musca</taxon>
    </lineage>
</organism>
<reference evidence="14" key="2">
    <citation type="submission" date="2025-04" db="UniProtKB">
        <authorList>
            <consortium name="RefSeq"/>
        </authorList>
    </citation>
    <scope>IDENTIFICATION</scope>
    <source>
        <strain evidence="14">Aabys</strain>
    </source>
</reference>
<dbReference type="GO" id="GO:0008352">
    <property type="term" value="C:katanin complex"/>
    <property type="evidence" value="ECO:0007669"/>
    <property type="project" value="InterPro"/>
</dbReference>
<keyword evidence="7" id="KW-0498">Mitosis</keyword>
<dbReference type="CDD" id="cd00200">
    <property type="entry name" value="WD40"/>
    <property type="match status" value="1"/>
</dbReference>
<feature type="repeat" description="WD" evidence="8">
    <location>
        <begin position="141"/>
        <end position="182"/>
    </location>
</feature>
<evidence type="ECO:0000256" key="7">
    <source>
        <dbReference type="HAMAP-Rule" id="MF_03022"/>
    </source>
</evidence>
<feature type="region of interest" description="Disordered" evidence="9">
    <location>
        <begin position="521"/>
        <end position="610"/>
    </location>
</feature>
<dbReference type="PANTHER" id="PTHR19845:SF0">
    <property type="entry name" value="KATANIN P80 WD40 REPEAT-CONTAINING SUBUNIT B1"/>
    <property type="match status" value="1"/>
</dbReference>
<accession>A0A1I8MZA2</accession>
<evidence type="ECO:0000256" key="8">
    <source>
        <dbReference type="PROSITE-ProRule" id="PRU00221"/>
    </source>
</evidence>
<dbReference type="SMART" id="SM00320">
    <property type="entry name" value="WD40"/>
    <property type="match status" value="6"/>
</dbReference>
<protein>
    <recommendedName>
        <fullName evidence="7">Katanin p80 WD40 repeat-containing subunit B1</fullName>
        <shortName evidence="7">Katanin p80 subunit B1</shortName>
    </recommendedName>
    <alternativeName>
        <fullName evidence="7">p80 katanin</fullName>
    </alternativeName>
</protein>
<dbReference type="GO" id="GO:0051013">
    <property type="term" value="P:microtubule severing"/>
    <property type="evidence" value="ECO:0007669"/>
    <property type="project" value="UniProtKB-UniRule"/>
</dbReference>
<evidence type="ECO:0000259" key="10">
    <source>
        <dbReference type="Pfam" id="PF12894"/>
    </source>
</evidence>
<evidence type="ECO:0000256" key="6">
    <source>
        <dbReference type="ARBA" id="ARBA00023212"/>
    </source>
</evidence>
<dbReference type="GO" id="GO:0007019">
    <property type="term" value="P:microtubule depolymerization"/>
    <property type="evidence" value="ECO:0007669"/>
    <property type="project" value="TreeGrafter"/>
</dbReference>
<feature type="compositionally biased region" description="Low complexity" evidence="9">
    <location>
        <begin position="531"/>
        <end position="567"/>
    </location>
</feature>
<comment type="subunit">
    <text evidence="7">Interacts with KATNA1. This interaction enhances the microtubule binding and severing activity of KATNA1 and also targets this activity to the centrosome.</text>
</comment>
<evidence type="ECO:0000256" key="3">
    <source>
        <dbReference type="ARBA" id="ARBA00022574"/>
    </source>
</evidence>
<dbReference type="PROSITE" id="PS00678">
    <property type="entry name" value="WD_REPEATS_1"/>
    <property type="match status" value="1"/>
</dbReference>
<dbReference type="SUPFAM" id="SSF50978">
    <property type="entry name" value="WD40 repeat-like"/>
    <property type="match status" value="1"/>
</dbReference>
<dbReference type="VEuPathDB" id="VectorBase:MDOMA2_001442"/>
<feature type="compositionally biased region" description="Low complexity" evidence="9">
    <location>
        <begin position="577"/>
        <end position="586"/>
    </location>
</feature>
<feature type="domain" description="Katanin p80 subunit C-terminal" evidence="11">
    <location>
        <begin position="753"/>
        <end position="890"/>
    </location>
</feature>
<feature type="compositionally biased region" description="Basic and acidic residues" evidence="9">
    <location>
        <begin position="351"/>
        <end position="360"/>
    </location>
</feature>
<feature type="compositionally biased region" description="Polar residues" evidence="9">
    <location>
        <begin position="393"/>
        <end position="405"/>
    </location>
</feature>
<dbReference type="GO" id="GO:0008017">
    <property type="term" value="F:microtubule binding"/>
    <property type="evidence" value="ECO:0007669"/>
    <property type="project" value="UniProtKB-UniRule"/>
</dbReference>
<dbReference type="Proteomes" id="UP001652621">
    <property type="component" value="Unplaced"/>
</dbReference>
<dbReference type="Gene3D" id="2.130.10.10">
    <property type="entry name" value="YVTN repeat-like/Quinoprotein amine dehydrogenase"/>
    <property type="match status" value="2"/>
</dbReference>
<evidence type="ECO:0000256" key="2">
    <source>
        <dbReference type="ARBA" id="ARBA00022490"/>
    </source>
</evidence>
<dbReference type="InterPro" id="IPR024977">
    <property type="entry name" value="Apc4-like_WD40_dom"/>
</dbReference>
<dbReference type="InterPro" id="IPR036322">
    <property type="entry name" value="WD40_repeat_dom_sf"/>
</dbReference>
<dbReference type="GO" id="GO:0051301">
    <property type="term" value="P:cell division"/>
    <property type="evidence" value="ECO:0007669"/>
    <property type="project" value="UniProtKB-KW"/>
</dbReference>
<dbReference type="STRING" id="7370.A0A1I8MZA2"/>
<dbReference type="PRINTS" id="PR00320">
    <property type="entry name" value="GPROTEINBRPT"/>
</dbReference>
<feature type="compositionally biased region" description="Polar residues" evidence="9">
    <location>
        <begin position="321"/>
        <end position="337"/>
    </location>
</feature>
<feature type="compositionally biased region" description="Polar residues" evidence="9">
    <location>
        <begin position="663"/>
        <end position="715"/>
    </location>
</feature>
<dbReference type="InterPro" id="IPR019775">
    <property type="entry name" value="WD40_repeat_CS"/>
</dbReference>
<feature type="repeat" description="WD" evidence="8">
    <location>
        <begin position="98"/>
        <end position="139"/>
    </location>
</feature>
<dbReference type="InterPro" id="IPR020472">
    <property type="entry name" value="WD40_PAC1"/>
</dbReference>
<dbReference type="eggNOG" id="KOG0267">
    <property type="taxonomic scope" value="Eukaryota"/>
</dbReference>
<dbReference type="HAMAP" id="MF_03022">
    <property type="entry name" value="Katanin_p80_B1"/>
    <property type="match status" value="1"/>
</dbReference>
<dbReference type="FunFam" id="2.130.10.10:FF:000462">
    <property type="entry name" value="Katanin p80 WD40 repeat-containing subunit B1"/>
    <property type="match status" value="1"/>
</dbReference>
<keyword evidence="3 8" id="KW-0853">WD repeat</keyword>
<evidence type="ECO:0000256" key="5">
    <source>
        <dbReference type="ARBA" id="ARBA00022737"/>
    </source>
</evidence>
<name>A0A1I8MZA2_MUSDO</name>
<dbReference type="EnsemblMetazoa" id="MDOA009932-RB">
    <property type="protein sequence ID" value="MDOA009932-PB"/>
    <property type="gene ID" value="MDOA009932"/>
</dbReference>
<dbReference type="AlphaFoldDB" id="A0A1I8MZA2"/>
<dbReference type="PROSITE" id="PS50082">
    <property type="entry name" value="WD_REPEATS_2"/>
    <property type="match status" value="4"/>
</dbReference>
<dbReference type="Pfam" id="PF13925">
    <property type="entry name" value="Katanin_con80"/>
    <property type="match status" value="1"/>
</dbReference>
<feature type="repeat" description="WD" evidence="8">
    <location>
        <begin position="56"/>
        <end position="97"/>
    </location>
</feature>
<feature type="region of interest" description="Disordered" evidence="9">
    <location>
        <begin position="321"/>
        <end position="405"/>
    </location>
</feature>
<dbReference type="InterPro" id="IPR001680">
    <property type="entry name" value="WD40_rpt"/>
</dbReference>
<evidence type="ECO:0000313" key="14">
    <source>
        <dbReference type="RefSeq" id="XP_005178259.1"/>
    </source>
</evidence>
<dbReference type="KEGG" id="mde:101897671"/>
<evidence type="ECO:0000313" key="12">
    <source>
        <dbReference type="EnsemblMetazoa" id="MDOA009932-PB"/>
    </source>
</evidence>
<evidence type="ECO:0000313" key="13">
    <source>
        <dbReference type="Proteomes" id="UP001652621"/>
    </source>
</evidence>
<dbReference type="InterPro" id="IPR028021">
    <property type="entry name" value="Katanin_C-terminal"/>
</dbReference>
<dbReference type="InterPro" id="IPR026962">
    <property type="entry name" value="KTNB1"/>
</dbReference>
<evidence type="ECO:0000259" key="11">
    <source>
        <dbReference type="Pfam" id="PF13925"/>
    </source>
</evidence>
<feature type="domain" description="Anaphase-promoting complex subunit 4-like WD40" evidence="10">
    <location>
        <begin position="178"/>
        <end position="245"/>
    </location>
</feature>
<sequence length="908" mass="100434">MALARKLTERIYEIKAHNGNVTCLDVGETGRVLVTGGQDRNVNLWAIGQTECFMSLTGHNRPLDCVRFAYNDDFVYSADDIGIIRRWDLNAQTICSTLNGHMKSVRTLDFNPSGEYVVSGSNDTTVRLWDVRNQNSCMKIYRGHISHVNSVKFSPDGLWIASAGTEGSVIIWDIRKSKQIMELCDKPPGAAITCIQFHPFEFLLAVGRVDGTVSIYDLETQLCVTRTDATSLFYGHPIKCITFSDNGECLFVGTAAAISIIGWEPDREFDHIQAAWTALGDMKIVNRRLICGSYDQEYVSIDALSVNRVFPFYNPSNNTAPAFSHNSTTRKSFSRGNQKLRLSIGGPKQSRLVEENEDNRSPSLDGHSSPNLSLELVDENPLDSALHPPMLPNPNTHPLNNGHGNLSVNSNFTDFEHSFTTQLGGSTSVSINVPLKKLTSSPYHYPSIASSTTYSSLGVLNYDGGPSSLKMPGERGDYYSKYDNFTDPFNQDSEINFNESFPPVINNYDNTEMVEDFPIIQGSTIPPAAPTNNSSSSSSSSSSAAASNGATNAASSNSVSSTTNSTTHFVHPPPKTAKPTTKTTSHITKRTAQVSSGGGLKTSASSTFQQRNKLSQVSSVSTTELHKMDDNMLIKKSASSHIVVNKNKAHVNKENARNKNITVQIITKPPTRSRTSLELRSPQKQNQSAGGPAQRQTQRISSYTMDSTSNGSANIPISYRPDPSLMSHTGFGSQKSFNNRMDDVPEIEMLSATHEQVYQELSNRNATLQIIRNSTRSHDVLSALRQAIKMGRTIFVDLLGAILEKTSSWNLDLCILLLPEIYELLQSQHKFHYTRACDTLRVILSNFLPIIQDNLDPWVNGLGVDVSREERHRKCLECQRWLLQIRNLPETNHFGSTLTQLQNMIVNI</sequence>
<dbReference type="InterPro" id="IPR011044">
    <property type="entry name" value="Quino_amine_DH_bsu"/>
</dbReference>
<dbReference type="GO" id="GO:0005874">
    <property type="term" value="C:microtubule"/>
    <property type="evidence" value="ECO:0007669"/>
    <property type="project" value="UniProtKB-KW"/>
</dbReference>
<dbReference type="InterPro" id="IPR015943">
    <property type="entry name" value="WD40/YVTN_repeat-like_dom_sf"/>
</dbReference>
<dbReference type="RefSeq" id="XP_005178259.1">
    <property type="nucleotide sequence ID" value="XM_005178202.3"/>
</dbReference>
<dbReference type="PROSITE" id="PS50294">
    <property type="entry name" value="WD_REPEATS_REGION"/>
    <property type="match status" value="3"/>
</dbReference>
<dbReference type="GO" id="GO:0000922">
    <property type="term" value="C:spindle pole"/>
    <property type="evidence" value="ECO:0007669"/>
    <property type="project" value="UniProtKB-SubCell"/>
</dbReference>
<comment type="subcellular location">
    <subcellularLocation>
        <location evidence="1 7">Cytoplasm</location>
        <location evidence="1 7">Cytoskeleton</location>
    </subcellularLocation>
    <subcellularLocation>
        <location evidence="7">Cytoplasm</location>
    </subcellularLocation>
    <subcellularLocation>
        <location evidence="7">Cytoplasm</location>
        <location evidence="7">Cytoskeleton</location>
        <location evidence="7">Microtubule organizing center</location>
        <location evidence="7">Centrosome</location>
    </subcellularLocation>
    <subcellularLocation>
        <location evidence="7">Cytoplasm</location>
        <location evidence="7">Cytoskeleton</location>
        <location evidence="7">Spindle pole</location>
    </subcellularLocation>
    <subcellularLocation>
        <location evidence="7">Cytoplasm</location>
        <location evidence="7">Cytoskeleton</location>
        <location evidence="7">Spindle</location>
    </subcellularLocation>
    <text evidence="7">Predominantly cytoplasmic. Localized to the interphase centrosome and mitotic spindle poles.</text>
</comment>
<feature type="repeat" description="WD" evidence="8">
    <location>
        <begin position="14"/>
        <end position="55"/>
    </location>
</feature>
<keyword evidence="13" id="KW-1185">Reference proteome</keyword>
<dbReference type="Pfam" id="PF12894">
    <property type="entry name" value="ANAPC4_WD40"/>
    <property type="match status" value="1"/>
</dbReference>
<keyword evidence="4 7" id="KW-0493">Microtubule</keyword>
<evidence type="ECO:0000256" key="4">
    <source>
        <dbReference type="ARBA" id="ARBA00022701"/>
    </source>
</evidence>
<keyword evidence="6 7" id="KW-0206">Cytoskeleton</keyword>
<keyword evidence="7" id="KW-0132">Cell division</keyword>
<dbReference type="GO" id="GO:0005813">
    <property type="term" value="C:centrosome"/>
    <property type="evidence" value="ECO:0007669"/>
    <property type="project" value="UniProtKB-SubCell"/>
</dbReference>
<dbReference type="PANTHER" id="PTHR19845">
    <property type="entry name" value="KATANIN P80 SUBUNIT"/>
    <property type="match status" value="1"/>
</dbReference>
<dbReference type="SUPFAM" id="SSF50969">
    <property type="entry name" value="YVTN repeat-like/Quinoprotein amine dehydrogenase"/>
    <property type="match status" value="1"/>
</dbReference>
<dbReference type="Pfam" id="PF00400">
    <property type="entry name" value="WD40"/>
    <property type="match status" value="3"/>
</dbReference>
<dbReference type="GO" id="GO:0005737">
    <property type="term" value="C:cytoplasm"/>
    <property type="evidence" value="ECO:0007669"/>
    <property type="project" value="UniProtKB-SubCell"/>
</dbReference>
<dbReference type="VEuPathDB" id="VectorBase:MDOA009932"/>
<comment type="function">
    <text evidence="7">Participates in a complex which severs microtubules in an ATP-dependent manner. May act to target the enzymatic subunit of this complex to sites of action such as the centrosome. Microtubule severing may promote rapid reorganization of cellular microtubule arrays and the release of microtubules from the centrosome following nucleation.</text>
</comment>
<gene>
    <name evidence="12" type="primary">101897671</name>
    <name evidence="7" type="synonym">KATNB1</name>
    <name evidence="14" type="synonym">LOC101897671</name>
</gene>
<keyword evidence="7" id="KW-0131">Cell cycle</keyword>
<evidence type="ECO:0000256" key="1">
    <source>
        <dbReference type="ARBA" id="ARBA00004245"/>
    </source>
</evidence>
<dbReference type="OrthoDB" id="10251605at2759"/>
<comment type="similarity">
    <text evidence="7">Belongs to the WD repeat KATNB1 family.</text>
</comment>